<reference evidence="1 2" key="1">
    <citation type="journal article" date="2016" name="Nat. Commun.">
        <title>Thousands of microbial genomes shed light on interconnected biogeochemical processes in an aquifer system.</title>
        <authorList>
            <person name="Anantharaman K."/>
            <person name="Brown C.T."/>
            <person name="Hug L.A."/>
            <person name="Sharon I."/>
            <person name="Castelle C.J."/>
            <person name="Probst A.J."/>
            <person name="Thomas B.C."/>
            <person name="Singh A."/>
            <person name="Wilkins M.J."/>
            <person name="Karaoz U."/>
            <person name="Brodie E.L."/>
            <person name="Williams K.H."/>
            <person name="Hubbard S.S."/>
            <person name="Banfield J.F."/>
        </authorList>
    </citation>
    <scope>NUCLEOTIDE SEQUENCE [LARGE SCALE GENOMIC DNA]</scope>
</reference>
<evidence type="ECO:0000313" key="2">
    <source>
        <dbReference type="Proteomes" id="UP000178820"/>
    </source>
</evidence>
<sequence>MTEQEWLASEDFFHSKAGPALMSNMKETRRTSILLAAHAISRTIHLVEDRVDRERVQEAASFAFSLAEQEDDASLNLRYINEFQYLLQRGEGYGRFMDEVELGQEMGHATVTGEILVGLWQLSQIIRPL</sequence>
<gene>
    <name evidence="1" type="ORF">A3D44_01035</name>
</gene>
<comment type="caution">
    <text evidence="1">The sequence shown here is derived from an EMBL/GenBank/DDBJ whole genome shotgun (WGS) entry which is preliminary data.</text>
</comment>
<proteinExistence type="predicted"/>
<dbReference type="EMBL" id="MHOT01000013">
    <property type="protein sequence ID" value="OGZ69257.1"/>
    <property type="molecule type" value="Genomic_DNA"/>
</dbReference>
<name>A0A1G2I3M5_9BACT</name>
<organism evidence="1 2">
    <name type="scientific">Candidatus Staskawiczbacteria bacterium RIFCSPHIGHO2_02_FULL_42_22</name>
    <dbReference type="NCBI Taxonomy" id="1802207"/>
    <lineage>
        <taxon>Bacteria</taxon>
        <taxon>Candidatus Staskawicziibacteriota</taxon>
    </lineage>
</organism>
<accession>A0A1G2I3M5</accession>
<dbReference type="AlphaFoldDB" id="A0A1G2I3M5"/>
<evidence type="ECO:0000313" key="1">
    <source>
        <dbReference type="EMBL" id="OGZ69257.1"/>
    </source>
</evidence>
<protein>
    <submittedName>
        <fullName evidence="1">Uncharacterized protein</fullName>
    </submittedName>
</protein>
<dbReference type="Proteomes" id="UP000178820">
    <property type="component" value="Unassembled WGS sequence"/>
</dbReference>